<dbReference type="EMBL" id="UFSO01000003">
    <property type="protein sequence ID" value="SSY80618.1"/>
    <property type="molecule type" value="Genomic_DNA"/>
</dbReference>
<dbReference type="Pfam" id="PF05437">
    <property type="entry name" value="AzlD"/>
    <property type="match status" value="1"/>
</dbReference>
<organism evidence="2 3">
    <name type="scientific">Alysiella crassa</name>
    <dbReference type="NCBI Taxonomy" id="153491"/>
    <lineage>
        <taxon>Bacteria</taxon>
        <taxon>Pseudomonadati</taxon>
        <taxon>Pseudomonadota</taxon>
        <taxon>Betaproteobacteria</taxon>
        <taxon>Neisseriales</taxon>
        <taxon>Neisseriaceae</taxon>
        <taxon>Alysiella</taxon>
    </lineage>
</organism>
<feature type="transmembrane region" description="Helical" evidence="1">
    <location>
        <begin position="78"/>
        <end position="98"/>
    </location>
</feature>
<proteinExistence type="predicted"/>
<reference evidence="2 3" key="1">
    <citation type="submission" date="2018-06" db="EMBL/GenBank/DDBJ databases">
        <authorList>
            <consortium name="Pathogen Informatics"/>
            <person name="Doyle S."/>
        </authorList>
    </citation>
    <scope>NUCLEOTIDE SEQUENCE [LARGE SCALE GENOMIC DNA]</scope>
    <source>
        <strain evidence="2 3">NCTC10283</strain>
    </source>
</reference>
<keyword evidence="3" id="KW-1185">Reference proteome</keyword>
<dbReference type="Proteomes" id="UP000254209">
    <property type="component" value="Unassembled WGS sequence"/>
</dbReference>
<protein>
    <submittedName>
        <fullName evidence="2">Predicted membrane protein</fullName>
    </submittedName>
</protein>
<dbReference type="InterPro" id="IPR008407">
    <property type="entry name" value="Brnchd-chn_aa_trnsp_AzlD"/>
</dbReference>
<gene>
    <name evidence="2" type="ORF">NCTC10283_02178</name>
</gene>
<evidence type="ECO:0000313" key="3">
    <source>
        <dbReference type="Proteomes" id="UP000254209"/>
    </source>
</evidence>
<dbReference type="STRING" id="1120980.GCA_000745955_00528"/>
<feature type="transmembrane region" description="Helical" evidence="1">
    <location>
        <begin position="6"/>
        <end position="28"/>
    </location>
</feature>
<evidence type="ECO:0000256" key="1">
    <source>
        <dbReference type="SAM" id="Phobius"/>
    </source>
</evidence>
<sequence>MISWQALITILGMMVMTYSTRLAGFFLLKNRKFSPKMARVMEAAPACVLLSVIAPHFVSDKPHELIALAITVFAAWRLPMLPTVLIAVSSSAILAWLFQAA</sequence>
<dbReference type="RefSeq" id="WP_034291414.1">
    <property type="nucleotide sequence ID" value="NZ_CP091519.2"/>
</dbReference>
<keyword evidence="1" id="KW-1133">Transmembrane helix</keyword>
<accession>A0A376BUX7</accession>
<feature type="transmembrane region" description="Helical" evidence="1">
    <location>
        <begin position="40"/>
        <end position="58"/>
    </location>
</feature>
<name>A0A376BUX7_9NEIS</name>
<keyword evidence="1" id="KW-0472">Membrane</keyword>
<keyword evidence="1" id="KW-0812">Transmembrane</keyword>
<dbReference type="OrthoDB" id="3078300at2"/>
<dbReference type="AlphaFoldDB" id="A0A376BUX7"/>
<evidence type="ECO:0000313" key="2">
    <source>
        <dbReference type="EMBL" id="SSY80618.1"/>
    </source>
</evidence>